<evidence type="ECO:0000256" key="2">
    <source>
        <dbReference type="ARBA" id="ARBA00022912"/>
    </source>
</evidence>
<dbReference type="Pfam" id="PF00782">
    <property type="entry name" value="DSPc"/>
    <property type="match status" value="1"/>
</dbReference>
<evidence type="ECO:0000256" key="1">
    <source>
        <dbReference type="ARBA" id="ARBA00022801"/>
    </source>
</evidence>
<keyword evidence="3" id="KW-0812">Transmembrane</keyword>
<organism evidence="6">
    <name type="scientific">hydrothermal vent metagenome</name>
    <dbReference type="NCBI Taxonomy" id="652676"/>
    <lineage>
        <taxon>unclassified sequences</taxon>
        <taxon>metagenomes</taxon>
        <taxon>ecological metagenomes</taxon>
    </lineage>
</organism>
<dbReference type="PANTHER" id="PTHR31126">
    <property type="entry name" value="TYROSINE-PROTEIN PHOSPHATASE"/>
    <property type="match status" value="1"/>
</dbReference>
<evidence type="ECO:0000259" key="4">
    <source>
        <dbReference type="PROSITE" id="PS50054"/>
    </source>
</evidence>
<feature type="domain" description="Tyrosine specific protein phosphatases" evidence="5">
    <location>
        <begin position="125"/>
        <end position="200"/>
    </location>
</feature>
<dbReference type="InterPro" id="IPR029021">
    <property type="entry name" value="Prot-tyrosine_phosphatase-like"/>
</dbReference>
<reference evidence="6" key="1">
    <citation type="submission" date="2018-06" db="EMBL/GenBank/DDBJ databases">
        <authorList>
            <person name="Zhirakovskaya E."/>
        </authorList>
    </citation>
    <scope>NUCLEOTIDE SEQUENCE</scope>
</reference>
<keyword evidence="3" id="KW-0472">Membrane</keyword>
<gene>
    <name evidence="6" type="ORF">MNBD_PLANCTO02-479</name>
</gene>
<protein>
    <submittedName>
        <fullName evidence="6">Uncharacterized protein</fullName>
    </submittedName>
</protein>
<evidence type="ECO:0000259" key="5">
    <source>
        <dbReference type="PROSITE" id="PS50056"/>
    </source>
</evidence>
<keyword evidence="3" id="KW-1133">Transmembrane helix</keyword>
<dbReference type="GO" id="GO:0004721">
    <property type="term" value="F:phosphoprotein phosphatase activity"/>
    <property type="evidence" value="ECO:0007669"/>
    <property type="project" value="UniProtKB-KW"/>
</dbReference>
<dbReference type="PROSITE" id="PS50056">
    <property type="entry name" value="TYR_PHOSPHATASE_2"/>
    <property type="match status" value="1"/>
</dbReference>
<sequence length="226" mass="25266">MTSTETNPVPSPEQNEVSRKKIPWSLLVVILLIATGATLWQTTLKHRFIAKKFGVVVPGKVYRSGQISEWMLEPTLKKYKIQVVIDLNGRDEADPHQTAEIATVKKLGIEHYRFQLAGDGTGNIQDYANAIEIIDQCTKEEKPVLVHCAAGAQRTGGVVATYRMLVLKESPESAYAELPKYGWKLRKNKILLTYVNEHMQELAELLVNKGVIKKVPQPLPVLGPQD</sequence>
<dbReference type="PROSITE" id="PS50054">
    <property type="entry name" value="TYR_PHOSPHATASE_DUAL"/>
    <property type="match status" value="1"/>
</dbReference>
<dbReference type="PROSITE" id="PS00383">
    <property type="entry name" value="TYR_PHOSPHATASE_1"/>
    <property type="match status" value="1"/>
</dbReference>
<dbReference type="InterPro" id="IPR016130">
    <property type="entry name" value="Tyr_Pase_AS"/>
</dbReference>
<proteinExistence type="predicted"/>
<keyword evidence="1" id="KW-0378">Hydrolase</keyword>
<feature type="domain" description="Tyrosine-protein phosphatase" evidence="4">
    <location>
        <begin position="52"/>
        <end position="208"/>
    </location>
</feature>
<dbReference type="InterPro" id="IPR000340">
    <property type="entry name" value="Dual-sp_phosphatase_cat-dom"/>
</dbReference>
<dbReference type="InterPro" id="IPR020422">
    <property type="entry name" value="TYR_PHOSPHATASE_DUAL_dom"/>
</dbReference>
<dbReference type="Gene3D" id="3.90.190.10">
    <property type="entry name" value="Protein tyrosine phosphatase superfamily"/>
    <property type="match status" value="1"/>
</dbReference>
<evidence type="ECO:0000313" key="6">
    <source>
        <dbReference type="EMBL" id="VAX36441.1"/>
    </source>
</evidence>
<dbReference type="SMART" id="SM00195">
    <property type="entry name" value="DSPc"/>
    <property type="match status" value="1"/>
</dbReference>
<dbReference type="EMBL" id="UOGL01000055">
    <property type="protein sequence ID" value="VAX36441.1"/>
    <property type="molecule type" value="Genomic_DNA"/>
</dbReference>
<dbReference type="SUPFAM" id="SSF52799">
    <property type="entry name" value="(Phosphotyrosine protein) phosphatases II"/>
    <property type="match status" value="1"/>
</dbReference>
<keyword evidence="2" id="KW-0904">Protein phosphatase</keyword>
<name>A0A3B1DC84_9ZZZZ</name>
<feature type="transmembrane region" description="Helical" evidence="3">
    <location>
        <begin position="22"/>
        <end position="42"/>
    </location>
</feature>
<accession>A0A3B1DC84</accession>
<dbReference type="AlphaFoldDB" id="A0A3B1DC84"/>
<dbReference type="InterPro" id="IPR000387">
    <property type="entry name" value="Tyr_Pase_dom"/>
</dbReference>
<dbReference type="PANTHER" id="PTHR31126:SF72">
    <property type="entry name" value="DUAL SPECIFICITY PROTEIN PHOSPHATASE TPBA"/>
    <property type="match status" value="1"/>
</dbReference>
<evidence type="ECO:0000256" key="3">
    <source>
        <dbReference type="SAM" id="Phobius"/>
    </source>
</evidence>